<evidence type="ECO:0000313" key="12">
    <source>
        <dbReference type="Proteomes" id="UP000284841"/>
    </source>
</evidence>
<gene>
    <name evidence="11" type="ORF">DW099_12575</name>
</gene>
<evidence type="ECO:0000256" key="9">
    <source>
        <dbReference type="ARBA" id="ARBA00023251"/>
    </source>
</evidence>
<feature type="transmembrane region" description="Helical" evidence="10">
    <location>
        <begin position="398"/>
        <end position="418"/>
    </location>
</feature>
<protein>
    <recommendedName>
        <fullName evidence="3">Multidrug export protein MepA</fullName>
    </recommendedName>
</protein>
<keyword evidence="4" id="KW-0813">Transport</keyword>
<dbReference type="CDD" id="cd13143">
    <property type="entry name" value="MATE_MepA_like"/>
    <property type="match status" value="1"/>
</dbReference>
<dbReference type="GO" id="GO:0046677">
    <property type="term" value="P:response to antibiotic"/>
    <property type="evidence" value="ECO:0007669"/>
    <property type="project" value="UniProtKB-KW"/>
</dbReference>
<evidence type="ECO:0000256" key="10">
    <source>
        <dbReference type="SAM" id="Phobius"/>
    </source>
</evidence>
<evidence type="ECO:0000256" key="7">
    <source>
        <dbReference type="ARBA" id="ARBA00022989"/>
    </source>
</evidence>
<dbReference type="OrthoDB" id="9811110at2"/>
<evidence type="ECO:0000313" key="11">
    <source>
        <dbReference type="EMBL" id="RHJ87521.1"/>
    </source>
</evidence>
<dbReference type="PIRSF" id="PIRSF006603">
    <property type="entry name" value="DinF"/>
    <property type="match status" value="1"/>
</dbReference>
<dbReference type="PANTHER" id="PTHR43823:SF3">
    <property type="entry name" value="MULTIDRUG EXPORT PROTEIN MEPA"/>
    <property type="match status" value="1"/>
</dbReference>
<dbReference type="GO" id="GO:0005886">
    <property type="term" value="C:plasma membrane"/>
    <property type="evidence" value="ECO:0007669"/>
    <property type="project" value="UniProtKB-SubCell"/>
</dbReference>
<evidence type="ECO:0000256" key="3">
    <source>
        <dbReference type="ARBA" id="ARBA00022106"/>
    </source>
</evidence>
<comment type="caution">
    <text evidence="11">The sequence shown here is derived from an EMBL/GenBank/DDBJ whole genome shotgun (WGS) entry which is preliminary data.</text>
</comment>
<accession>A0A415E1M4</accession>
<evidence type="ECO:0000256" key="6">
    <source>
        <dbReference type="ARBA" id="ARBA00022692"/>
    </source>
</evidence>
<comment type="similarity">
    <text evidence="2">Belongs to the multi antimicrobial extrusion (MATE) (TC 2.A.66.1) family. MepA subfamily.</text>
</comment>
<proteinExistence type="inferred from homology"/>
<feature type="transmembrane region" description="Helical" evidence="10">
    <location>
        <begin position="20"/>
        <end position="44"/>
    </location>
</feature>
<dbReference type="EMBL" id="QRMS01000003">
    <property type="protein sequence ID" value="RHJ87521.1"/>
    <property type="molecule type" value="Genomic_DNA"/>
</dbReference>
<keyword evidence="8 10" id="KW-0472">Membrane</keyword>
<dbReference type="AlphaFoldDB" id="A0A415E1M4"/>
<dbReference type="InterPro" id="IPR051327">
    <property type="entry name" value="MATE_MepA_subfamily"/>
</dbReference>
<reference evidence="11 12" key="1">
    <citation type="submission" date="2018-08" db="EMBL/GenBank/DDBJ databases">
        <title>A genome reference for cultivated species of the human gut microbiota.</title>
        <authorList>
            <person name="Zou Y."/>
            <person name="Xue W."/>
            <person name="Luo G."/>
        </authorList>
    </citation>
    <scope>NUCLEOTIDE SEQUENCE [LARGE SCALE GENOMIC DNA]</scope>
    <source>
        <strain evidence="11 12">AM07-24</strain>
    </source>
</reference>
<keyword evidence="6 10" id="KW-0812">Transmembrane</keyword>
<feature type="transmembrane region" description="Helical" evidence="10">
    <location>
        <begin position="356"/>
        <end position="377"/>
    </location>
</feature>
<evidence type="ECO:0000256" key="1">
    <source>
        <dbReference type="ARBA" id="ARBA00004651"/>
    </source>
</evidence>
<feature type="transmembrane region" description="Helical" evidence="10">
    <location>
        <begin position="424"/>
        <end position="445"/>
    </location>
</feature>
<name>A0A415E1M4_9FIRM</name>
<dbReference type="GO" id="GO:0015297">
    <property type="term" value="F:antiporter activity"/>
    <property type="evidence" value="ECO:0007669"/>
    <property type="project" value="InterPro"/>
</dbReference>
<organism evidence="11 12">
    <name type="scientific">Emergencia timonensis</name>
    <dbReference type="NCBI Taxonomy" id="1776384"/>
    <lineage>
        <taxon>Bacteria</taxon>
        <taxon>Bacillati</taxon>
        <taxon>Bacillota</taxon>
        <taxon>Clostridia</taxon>
        <taxon>Peptostreptococcales</taxon>
        <taxon>Anaerovoracaceae</taxon>
        <taxon>Emergencia</taxon>
    </lineage>
</organism>
<keyword evidence="9" id="KW-0046">Antibiotic resistance</keyword>
<keyword evidence="7 10" id="KW-1133">Transmembrane helix</keyword>
<keyword evidence="12" id="KW-1185">Reference proteome</keyword>
<feature type="transmembrane region" description="Helical" evidence="10">
    <location>
        <begin position="99"/>
        <end position="122"/>
    </location>
</feature>
<dbReference type="InterPro" id="IPR045070">
    <property type="entry name" value="MATE_MepA-like"/>
</dbReference>
<evidence type="ECO:0000256" key="5">
    <source>
        <dbReference type="ARBA" id="ARBA00022475"/>
    </source>
</evidence>
<dbReference type="GO" id="GO:0042910">
    <property type="term" value="F:xenobiotic transmembrane transporter activity"/>
    <property type="evidence" value="ECO:0007669"/>
    <property type="project" value="InterPro"/>
</dbReference>
<evidence type="ECO:0000256" key="4">
    <source>
        <dbReference type="ARBA" id="ARBA00022448"/>
    </source>
</evidence>
<feature type="transmembrane region" description="Helical" evidence="10">
    <location>
        <begin position="142"/>
        <end position="160"/>
    </location>
</feature>
<evidence type="ECO:0000256" key="8">
    <source>
        <dbReference type="ARBA" id="ARBA00023136"/>
    </source>
</evidence>
<dbReference type="STRING" id="1776384.GCA_900086585_01086"/>
<keyword evidence="5" id="KW-1003">Cell membrane</keyword>
<feature type="transmembrane region" description="Helical" evidence="10">
    <location>
        <begin position="172"/>
        <end position="193"/>
    </location>
</feature>
<feature type="transmembrane region" description="Helical" evidence="10">
    <location>
        <begin position="56"/>
        <end position="78"/>
    </location>
</feature>
<sequence length="454" mass="48788">MNKSMKKNITQYEKMTESPLTPLIVSLAVPTTITMLISSLYNLADTYFVSQLGASASGATGIVFTLMAVLQAFGFMYGQGAGSNISRKLGAKDVESAGRFASSSFFLAIGTGLLISCFGLLFLEPLLRFLGSTETILPYSKAYGMCILTAAPLYISSYVMNNILRYEGRAALAMIGLLTGALLNIGLDPLFIFVFHMGIMGAGIATALSQCISFSILLSMFLRKKTQSKISIHCVSKRRDDYLNILKTGFPSLVRQSLNSVSSMLLNKQAALYGDVAIAAMSIVGRCCMTIFSIGIGIGQGFQPVAGFNYGAGKYSRVKKSCKITFVISFAAIAVLSLSCIAASDYIINHFCDEKGVGAIGTFSLRMQCMAIMLAPITMSANMLFQSTGHAARATVTAAMRSGICFIPLILILPQFLGLRGIQIAQPLADLITAMISVPLIMDFFKRMPKEDLT</sequence>
<evidence type="ECO:0000256" key="2">
    <source>
        <dbReference type="ARBA" id="ARBA00008417"/>
    </source>
</evidence>
<dbReference type="PANTHER" id="PTHR43823">
    <property type="entry name" value="SPORULATION PROTEIN YKVU"/>
    <property type="match status" value="1"/>
</dbReference>
<feature type="transmembrane region" description="Helical" evidence="10">
    <location>
        <begin position="324"/>
        <end position="344"/>
    </location>
</feature>
<dbReference type="Proteomes" id="UP000284841">
    <property type="component" value="Unassembled WGS sequence"/>
</dbReference>
<feature type="transmembrane region" description="Helical" evidence="10">
    <location>
        <begin position="199"/>
        <end position="222"/>
    </location>
</feature>
<dbReference type="Pfam" id="PF01554">
    <property type="entry name" value="MatE"/>
    <property type="match status" value="2"/>
</dbReference>
<dbReference type="NCBIfam" id="TIGR00797">
    <property type="entry name" value="matE"/>
    <property type="match status" value="1"/>
</dbReference>
<comment type="subcellular location">
    <subcellularLocation>
        <location evidence="1">Cell membrane</location>
        <topology evidence="1">Multi-pass membrane protein</topology>
    </subcellularLocation>
</comment>
<dbReference type="InterPro" id="IPR048279">
    <property type="entry name" value="MdtK-like"/>
</dbReference>
<dbReference type="InterPro" id="IPR002528">
    <property type="entry name" value="MATE_fam"/>
</dbReference>